<accession>A0A812D7X4</accession>
<evidence type="ECO:0000313" key="2">
    <source>
        <dbReference type="EMBL" id="CAE1287907.1"/>
    </source>
</evidence>
<reference evidence="2" key="1">
    <citation type="submission" date="2021-01" db="EMBL/GenBank/DDBJ databases">
        <authorList>
            <person name="Li R."/>
            <person name="Bekaert M."/>
        </authorList>
    </citation>
    <scope>NUCLEOTIDE SEQUENCE</scope>
    <source>
        <strain evidence="2">Farmed</strain>
    </source>
</reference>
<feature type="transmembrane region" description="Helical" evidence="1">
    <location>
        <begin position="161"/>
        <end position="182"/>
    </location>
</feature>
<evidence type="ECO:0000256" key="1">
    <source>
        <dbReference type="SAM" id="Phobius"/>
    </source>
</evidence>
<organism evidence="2 3">
    <name type="scientific">Acanthosepion pharaonis</name>
    <name type="common">Pharaoh cuttlefish</name>
    <name type="synonym">Sepia pharaonis</name>
    <dbReference type="NCBI Taxonomy" id="158019"/>
    <lineage>
        <taxon>Eukaryota</taxon>
        <taxon>Metazoa</taxon>
        <taxon>Spiralia</taxon>
        <taxon>Lophotrochozoa</taxon>
        <taxon>Mollusca</taxon>
        <taxon>Cephalopoda</taxon>
        <taxon>Coleoidea</taxon>
        <taxon>Decapodiformes</taxon>
        <taxon>Sepiida</taxon>
        <taxon>Sepiina</taxon>
        <taxon>Sepiidae</taxon>
        <taxon>Acanthosepion</taxon>
    </lineage>
</organism>
<gene>
    <name evidence="2" type="ORF">SPHA_46827</name>
</gene>
<feature type="transmembrane region" description="Helical" evidence="1">
    <location>
        <begin position="29"/>
        <end position="53"/>
    </location>
</feature>
<dbReference type="EMBL" id="CAHIKZ030002501">
    <property type="protein sequence ID" value="CAE1287907.1"/>
    <property type="molecule type" value="Genomic_DNA"/>
</dbReference>
<keyword evidence="1" id="KW-0812">Transmembrane</keyword>
<feature type="transmembrane region" description="Helical" evidence="1">
    <location>
        <begin position="91"/>
        <end position="114"/>
    </location>
</feature>
<keyword evidence="3" id="KW-1185">Reference proteome</keyword>
<name>A0A812D7X4_ACAPH</name>
<keyword evidence="1" id="KW-1133">Transmembrane helix</keyword>
<proteinExistence type="predicted"/>
<evidence type="ECO:0000313" key="3">
    <source>
        <dbReference type="Proteomes" id="UP000597762"/>
    </source>
</evidence>
<feature type="transmembrane region" description="Helical" evidence="1">
    <location>
        <begin position="213"/>
        <end position="236"/>
    </location>
</feature>
<keyword evidence="1" id="KW-0472">Membrane</keyword>
<comment type="caution">
    <text evidence="2">The sequence shown here is derived from an EMBL/GenBank/DDBJ whole genome shotgun (WGS) entry which is preliminary data.</text>
</comment>
<dbReference type="AlphaFoldDB" id="A0A812D7X4"/>
<protein>
    <submittedName>
        <fullName evidence="2">Uncharacterized protein</fullName>
    </submittedName>
</protein>
<feature type="transmembrane region" description="Helical" evidence="1">
    <location>
        <begin position="65"/>
        <end position="85"/>
    </location>
</feature>
<dbReference type="Proteomes" id="UP000597762">
    <property type="component" value="Unassembled WGS sequence"/>
</dbReference>
<feature type="transmembrane region" description="Helical" evidence="1">
    <location>
        <begin position="126"/>
        <end position="149"/>
    </location>
</feature>
<sequence length="240" mass="28399">MFSILISGTPFFLFFSVFQFCFKDFFVLSYFRFFLNSFFLSFFIPIFFCVLFVDNSQRSFLFGQLSSLSFFVLHFLFLCLLFLFVQICHSFGIYSLSLLSFLYVFFLSFFLSFLLRVNTFEIIPSLVFLSYAFFSLSAFLSVLLFYFSLFNCLFFICLSSIYSYLSVILSLIILCCYFCLFLFSCLFSVFNYCVLYLLFCCLFNSSFSSVFSLLFLFLFCFSLPLFYLFFGSLNFLPSSF</sequence>